<organism evidence="2 3">
    <name type="scientific">Cellulomonas terrae</name>
    <dbReference type="NCBI Taxonomy" id="311234"/>
    <lineage>
        <taxon>Bacteria</taxon>
        <taxon>Bacillati</taxon>
        <taxon>Actinomycetota</taxon>
        <taxon>Actinomycetes</taxon>
        <taxon>Micrococcales</taxon>
        <taxon>Cellulomonadaceae</taxon>
        <taxon>Cellulomonas</taxon>
    </lineage>
</organism>
<accession>A0A511JJ77</accession>
<proteinExistence type="predicted"/>
<evidence type="ECO:0000313" key="2">
    <source>
        <dbReference type="EMBL" id="GEL98068.1"/>
    </source>
</evidence>
<dbReference type="InterPro" id="IPR041698">
    <property type="entry name" value="Methyltransf_25"/>
</dbReference>
<evidence type="ECO:0000259" key="1">
    <source>
        <dbReference type="Pfam" id="PF13649"/>
    </source>
</evidence>
<dbReference type="RefSeq" id="WP_146845612.1">
    <property type="nucleotide sequence ID" value="NZ_BJWH01000006.1"/>
</dbReference>
<dbReference type="SUPFAM" id="SSF53335">
    <property type="entry name" value="S-adenosyl-L-methionine-dependent methyltransferases"/>
    <property type="match status" value="1"/>
</dbReference>
<dbReference type="PANTHER" id="PTHR43591">
    <property type="entry name" value="METHYLTRANSFERASE"/>
    <property type="match status" value="1"/>
</dbReference>
<comment type="caution">
    <text evidence="2">The sequence shown here is derived from an EMBL/GenBank/DDBJ whole genome shotgun (WGS) entry which is preliminary data.</text>
</comment>
<dbReference type="InterPro" id="IPR029063">
    <property type="entry name" value="SAM-dependent_MTases_sf"/>
</dbReference>
<dbReference type="OrthoDB" id="9805171at2"/>
<gene>
    <name evidence="2" type="ORF">CTE05_16150</name>
</gene>
<sequence>MTDIDHHHGDHQQGGHQHRHGRLFTRLTTHGHGMGPMDDPERYERLSGRLAARLYRRVARDVTALGLPEGARVLDVGTGPGTMPRRIAEAAPGLQVDAIDVAPEMIAWAQQTATPGVTFTVADVAALPWPDATFDVVVSTLSQHHWADVDAGLREVRRVLRPGGQAWVYDVRWALPQEGAVAASLGTGTSVVRERRLARTSWLNPIGRLVLRPA</sequence>
<protein>
    <recommendedName>
        <fullName evidence="1">Methyltransferase domain-containing protein</fullName>
    </recommendedName>
</protein>
<dbReference type="Proteomes" id="UP000321049">
    <property type="component" value="Unassembled WGS sequence"/>
</dbReference>
<feature type="domain" description="Methyltransferase" evidence="1">
    <location>
        <begin position="73"/>
        <end position="164"/>
    </location>
</feature>
<dbReference type="Pfam" id="PF13649">
    <property type="entry name" value="Methyltransf_25"/>
    <property type="match status" value="1"/>
</dbReference>
<name>A0A511JJ77_9CELL</name>
<evidence type="ECO:0000313" key="3">
    <source>
        <dbReference type="Proteomes" id="UP000321049"/>
    </source>
</evidence>
<dbReference type="AlphaFoldDB" id="A0A511JJ77"/>
<dbReference type="EMBL" id="BJWH01000006">
    <property type="protein sequence ID" value="GEL98068.1"/>
    <property type="molecule type" value="Genomic_DNA"/>
</dbReference>
<reference evidence="2 3" key="1">
    <citation type="submission" date="2019-07" db="EMBL/GenBank/DDBJ databases">
        <title>Whole genome shotgun sequence of Cellulomonas terrae NBRC 100819.</title>
        <authorList>
            <person name="Hosoyama A."/>
            <person name="Uohara A."/>
            <person name="Ohji S."/>
            <person name="Ichikawa N."/>
        </authorList>
    </citation>
    <scope>NUCLEOTIDE SEQUENCE [LARGE SCALE GENOMIC DNA]</scope>
    <source>
        <strain evidence="2 3">NBRC 100819</strain>
    </source>
</reference>
<dbReference type="CDD" id="cd02440">
    <property type="entry name" value="AdoMet_MTases"/>
    <property type="match status" value="1"/>
</dbReference>
<dbReference type="Gene3D" id="3.40.50.150">
    <property type="entry name" value="Vaccinia Virus protein VP39"/>
    <property type="match status" value="1"/>
</dbReference>
<keyword evidence="3" id="KW-1185">Reference proteome</keyword>